<proteinExistence type="predicted"/>
<accession>A0A498H202</accession>
<organism evidence="1 2">
    <name type="scientific">Methanoculleus taiwanensis</name>
    <dbReference type="NCBI Taxonomy" id="1550565"/>
    <lineage>
        <taxon>Archaea</taxon>
        <taxon>Methanobacteriati</taxon>
        <taxon>Methanobacteriota</taxon>
        <taxon>Stenosarchaea group</taxon>
        <taxon>Methanomicrobia</taxon>
        <taxon>Methanomicrobiales</taxon>
        <taxon>Methanomicrobiaceae</taxon>
        <taxon>Methanoculleus</taxon>
    </lineage>
</organism>
<comment type="caution">
    <text evidence="1">The sequence shown here is derived from an EMBL/GenBank/DDBJ whole genome shotgun (WGS) entry which is preliminary data.</text>
</comment>
<reference evidence="1 2" key="1">
    <citation type="journal article" date="2015" name="Int. J. Syst. Evol. Microbiol.">
        <title>Methanoculleus taiwanensis sp. nov., a methanogen isolated from deep marine sediment at the deformation front area near Taiwan.</title>
        <authorList>
            <person name="Weng C.Y."/>
            <person name="Chen S.C."/>
            <person name="Lai M.C."/>
            <person name="Wu S.Y."/>
            <person name="Lin S."/>
            <person name="Yang T.F."/>
            <person name="Chen P.C."/>
        </authorList>
    </citation>
    <scope>NUCLEOTIDE SEQUENCE [LARGE SCALE GENOMIC DNA]</scope>
    <source>
        <strain evidence="1 2">CYW4</strain>
    </source>
</reference>
<gene>
    <name evidence="1" type="ORF">ABH15_02430</name>
</gene>
<dbReference type="EMBL" id="LHQS01000001">
    <property type="protein sequence ID" value="RXE57011.1"/>
    <property type="molecule type" value="Genomic_DNA"/>
</dbReference>
<dbReference type="Proteomes" id="UP000290932">
    <property type="component" value="Unassembled WGS sequence"/>
</dbReference>
<dbReference type="RefSeq" id="WP_128692766.1">
    <property type="nucleotide sequence ID" value="NZ_LHQS01000001.1"/>
</dbReference>
<dbReference type="AlphaFoldDB" id="A0A498H202"/>
<evidence type="ECO:0000313" key="1">
    <source>
        <dbReference type="EMBL" id="RXE57011.1"/>
    </source>
</evidence>
<evidence type="ECO:0008006" key="3">
    <source>
        <dbReference type="Google" id="ProtNLM"/>
    </source>
</evidence>
<dbReference type="OrthoDB" id="106340at2157"/>
<keyword evidence="2" id="KW-1185">Reference proteome</keyword>
<protein>
    <recommendedName>
        <fullName evidence="3">Exonuclease</fullName>
    </recommendedName>
</protein>
<evidence type="ECO:0000313" key="2">
    <source>
        <dbReference type="Proteomes" id="UP000290932"/>
    </source>
</evidence>
<name>A0A498H202_9EURY</name>
<sequence length="257" mass="28772">MTSGLTAFIDMEFGHVYGTCRDLLMPVELGMVLYDPASNTPRFAGRKFSYDIDVELWRNVTDERGATLGVTATVANLARNEYQKPFLRSHRLSARRIRDAEVVCNEAFADLRSAMEDLCTGHDIETLAFFAEGMEVKAFSRAGFPLDAFGRVDLQKAVMRQLRMKDQLSLDKVAKIIDFSAAYTEIASTHFSYKVPRRLRHFIKPHRALGDAARIFLLSRELAEAGGVFESRAHALLEQYNLLRAGRDMTAAPGAAT</sequence>